<dbReference type="InterPro" id="IPR009030">
    <property type="entry name" value="Growth_fac_rcpt_cys_sf"/>
</dbReference>
<dbReference type="EMBL" id="JAFJMO010000004">
    <property type="protein sequence ID" value="KAJ8278924.1"/>
    <property type="molecule type" value="Genomic_DNA"/>
</dbReference>
<feature type="signal peptide" evidence="2">
    <location>
        <begin position="1"/>
        <end position="18"/>
    </location>
</feature>
<dbReference type="Pfam" id="PF00219">
    <property type="entry name" value="IGFBP"/>
    <property type="match status" value="1"/>
</dbReference>
<evidence type="ECO:0000313" key="4">
    <source>
        <dbReference type="EMBL" id="KAJ8278924.1"/>
    </source>
</evidence>
<dbReference type="PROSITE" id="PS51323">
    <property type="entry name" value="IGFBP_N_2"/>
    <property type="match status" value="1"/>
</dbReference>
<dbReference type="OrthoDB" id="5976811at2759"/>
<dbReference type="InterPro" id="IPR017891">
    <property type="entry name" value="Insulin_GF-bd_Cys-rich_CS"/>
</dbReference>
<evidence type="ECO:0000313" key="5">
    <source>
        <dbReference type="Proteomes" id="UP001152803"/>
    </source>
</evidence>
<proteinExistence type="predicted"/>
<reference evidence="4" key="1">
    <citation type="journal article" date="2023" name="Science">
        <title>Genome structures resolve the early diversification of teleost fishes.</title>
        <authorList>
            <person name="Parey E."/>
            <person name="Louis A."/>
            <person name="Montfort J."/>
            <person name="Bouchez O."/>
            <person name="Roques C."/>
            <person name="Iampietro C."/>
            <person name="Lluch J."/>
            <person name="Castinel A."/>
            <person name="Donnadieu C."/>
            <person name="Desvignes T."/>
            <person name="Floi Bucao C."/>
            <person name="Jouanno E."/>
            <person name="Wen M."/>
            <person name="Mejri S."/>
            <person name="Dirks R."/>
            <person name="Jansen H."/>
            <person name="Henkel C."/>
            <person name="Chen W.J."/>
            <person name="Zahm M."/>
            <person name="Cabau C."/>
            <person name="Klopp C."/>
            <person name="Thompson A.W."/>
            <person name="Robinson-Rechavi M."/>
            <person name="Braasch I."/>
            <person name="Lecointre G."/>
            <person name="Bobe J."/>
            <person name="Postlethwait J.H."/>
            <person name="Berthelot C."/>
            <person name="Roest Crollius H."/>
            <person name="Guiguen Y."/>
        </authorList>
    </citation>
    <scope>NUCLEOTIDE SEQUENCE</scope>
    <source>
        <strain evidence="4">Concon-B</strain>
    </source>
</reference>
<keyword evidence="5" id="KW-1185">Reference proteome</keyword>
<keyword evidence="2" id="KW-0732">Signal</keyword>
<dbReference type="InterPro" id="IPR000867">
    <property type="entry name" value="IGFBP-like"/>
</dbReference>
<dbReference type="Gene3D" id="4.10.40.20">
    <property type="match status" value="1"/>
</dbReference>
<keyword evidence="1" id="KW-1015">Disulfide bond</keyword>
<feature type="chain" id="PRO_5040341378" description="IGFBP N-terminal domain-containing protein" evidence="2">
    <location>
        <begin position="19"/>
        <end position="349"/>
    </location>
</feature>
<dbReference type="Proteomes" id="UP001152803">
    <property type="component" value="Unassembled WGS sequence"/>
</dbReference>
<evidence type="ECO:0000256" key="1">
    <source>
        <dbReference type="ARBA" id="ARBA00023157"/>
    </source>
</evidence>
<dbReference type="PROSITE" id="PS00222">
    <property type="entry name" value="IGFBP_N_1"/>
    <property type="match status" value="1"/>
</dbReference>
<dbReference type="SUPFAM" id="SSF57184">
    <property type="entry name" value="Growth factor receptor domain"/>
    <property type="match status" value="1"/>
</dbReference>
<name>A0A9Q1DRU6_CONCO</name>
<evidence type="ECO:0000256" key="2">
    <source>
        <dbReference type="SAM" id="SignalP"/>
    </source>
</evidence>
<sequence>MRTARALPWLWFWLCCYADKQEQPRKGLGQECGWAEKGWCDTSLTCVPEIFPKHGETSGPSVCRPVPQSSGCVPCAEVQCPKVKRRCPGGHVTEPCGCCQHCARQRGQVCGGPHWEGGYCGRGLTCTLFLGHAPATPPETGVCKALPGYRVNHRADPHCPWQWGCNIRAGSCDCYGIQTCHKVFLYRSRRDCLNSMHDDWRYAGKTEQEQKAAHGCTKYGCEIQGDECVCMRRSCFSLPPFRFQDDCEKQLEQTRCANVSCPTVPVPSCPPDSFLTAPYTPLHQCCPLLPALCTCAFERCPAEPTDCPPGHRAHIVTRGDGHPGTCCHRYLCRRGEEESATQKREEEED</sequence>
<feature type="domain" description="IGFBP N-terminal" evidence="3">
    <location>
        <begin position="68"/>
        <end position="146"/>
    </location>
</feature>
<dbReference type="SMART" id="SM00121">
    <property type="entry name" value="IB"/>
    <property type="match status" value="1"/>
</dbReference>
<organism evidence="4 5">
    <name type="scientific">Conger conger</name>
    <name type="common">Conger eel</name>
    <name type="synonym">Muraena conger</name>
    <dbReference type="NCBI Taxonomy" id="82655"/>
    <lineage>
        <taxon>Eukaryota</taxon>
        <taxon>Metazoa</taxon>
        <taxon>Chordata</taxon>
        <taxon>Craniata</taxon>
        <taxon>Vertebrata</taxon>
        <taxon>Euteleostomi</taxon>
        <taxon>Actinopterygii</taxon>
        <taxon>Neopterygii</taxon>
        <taxon>Teleostei</taxon>
        <taxon>Anguilliformes</taxon>
        <taxon>Congridae</taxon>
        <taxon>Conger</taxon>
    </lineage>
</organism>
<accession>A0A9Q1DRU6</accession>
<dbReference type="GO" id="GO:0005576">
    <property type="term" value="C:extracellular region"/>
    <property type="evidence" value="ECO:0007669"/>
    <property type="project" value="InterPro"/>
</dbReference>
<evidence type="ECO:0000259" key="3">
    <source>
        <dbReference type="PROSITE" id="PS51323"/>
    </source>
</evidence>
<gene>
    <name evidence="4" type="ORF">COCON_G00059900</name>
</gene>
<dbReference type="AlphaFoldDB" id="A0A9Q1DRU6"/>
<protein>
    <recommendedName>
        <fullName evidence="3">IGFBP N-terminal domain-containing protein</fullName>
    </recommendedName>
</protein>
<comment type="caution">
    <text evidence="4">The sequence shown here is derived from an EMBL/GenBank/DDBJ whole genome shotgun (WGS) entry which is preliminary data.</text>
</comment>